<evidence type="ECO:0000313" key="1">
    <source>
        <dbReference type="EMBL" id="KAK3722232.1"/>
    </source>
</evidence>
<name>A0ACC3NU06_9PEZI</name>
<keyword evidence="2" id="KW-1185">Reference proteome</keyword>
<protein>
    <submittedName>
        <fullName evidence="1">Uncharacterized protein</fullName>
    </submittedName>
</protein>
<dbReference type="EMBL" id="JAUTXU010000014">
    <property type="protein sequence ID" value="KAK3722232.1"/>
    <property type="molecule type" value="Genomic_DNA"/>
</dbReference>
<dbReference type="Proteomes" id="UP001281147">
    <property type="component" value="Unassembled WGS sequence"/>
</dbReference>
<accession>A0ACC3NU06</accession>
<organism evidence="1 2">
    <name type="scientific">Vermiconidia calcicola</name>
    <dbReference type="NCBI Taxonomy" id="1690605"/>
    <lineage>
        <taxon>Eukaryota</taxon>
        <taxon>Fungi</taxon>
        <taxon>Dikarya</taxon>
        <taxon>Ascomycota</taxon>
        <taxon>Pezizomycotina</taxon>
        <taxon>Dothideomycetes</taxon>
        <taxon>Dothideomycetidae</taxon>
        <taxon>Mycosphaerellales</taxon>
        <taxon>Extremaceae</taxon>
        <taxon>Vermiconidia</taxon>
    </lineage>
</organism>
<proteinExistence type="predicted"/>
<reference evidence="1" key="1">
    <citation type="submission" date="2023-07" db="EMBL/GenBank/DDBJ databases">
        <title>Black Yeasts Isolated from many extreme environments.</title>
        <authorList>
            <person name="Coleine C."/>
            <person name="Stajich J.E."/>
            <person name="Selbmann L."/>
        </authorList>
    </citation>
    <scope>NUCLEOTIDE SEQUENCE</scope>
    <source>
        <strain evidence="1">CCFEE 5714</strain>
    </source>
</reference>
<evidence type="ECO:0000313" key="2">
    <source>
        <dbReference type="Proteomes" id="UP001281147"/>
    </source>
</evidence>
<gene>
    <name evidence="1" type="ORF">LTR37_002665</name>
</gene>
<sequence>MSTSSISKDSRSPSPSERSPLLSVPPPGTSNVTPEAALGSDQNGNPDDGHTTANQTMNLARGTLCATALGFLIFLQATNISLLTTTQSNIASELDAFEKTTWFTSAYLIAMSALAPLNGKLASVFGPRICIFVSTIVLAIGCLVSSIANNFEVFIAGRSLTGVGASGIFTISIIIVLELTGSKGRGLAIGLLNSGYTVGVAVGATAAGAMLPHVGWRALFWMQAPVSLIGGTILLLAIPSDFHAGTGKKHDPDEISTSTWKRVAQLDYFGALTLTASIVLVLYALSSPKKIPLLPILLSAIVFVTFVLNEVYFASDPVIPVSLLKSRGLLLTCLATVGYMMARWSVLFYAPTYALAVRQWSPATAGSILIPTNGGFAIGGLVVGWLHIRRQGSFYIPSLVVYALFPLTLVALAFMSTEYSSPTLYVLVVFACGAVTGAALNYNLAHLLHLTPPSTHYIATSLLATFRGFAGSFGSAIGGGLFTRRLRTSLEHGFAERGLRHRGDLVRRLLGSPALVENLSGEDRELAIAGYEDALKALFLAGAGLALVMVFVQAGTGWKSPAEEEAAGQQKSKLEEERRALLNRQHEEE</sequence>
<comment type="caution">
    <text evidence="1">The sequence shown here is derived from an EMBL/GenBank/DDBJ whole genome shotgun (WGS) entry which is preliminary data.</text>
</comment>